<feature type="transmembrane region" description="Helical" evidence="1">
    <location>
        <begin position="12"/>
        <end position="45"/>
    </location>
</feature>
<gene>
    <name evidence="2" type="ORF">OCTVUL_1B030678</name>
</gene>
<keyword evidence="1" id="KW-1133">Transmembrane helix</keyword>
<dbReference type="AlphaFoldDB" id="A0AA36FJ30"/>
<keyword evidence="1" id="KW-0812">Transmembrane</keyword>
<evidence type="ECO:0008006" key="4">
    <source>
        <dbReference type="Google" id="ProtNLM"/>
    </source>
</evidence>
<sequence>MTISDSLTNRKRTLLSLTLAVLVVVVVGGGAAVAVLHILAIIVVIEKCDGIGDVDGCNGFNKCVGGGAGAITL</sequence>
<accession>A0AA36FJ30</accession>
<keyword evidence="1" id="KW-0472">Membrane</keyword>
<protein>
    <recommendedName>
        <fullName evidence="4">Transmembrane protein</fullName>
    </recommendedName>
</protein>
<keyword evidence="3" id="KW-1185">Reference proteome</keyword>
<dbReference type="Proteomes" id="UP001162480">
    <property type="component" value="Chromosome 22"/>
</dbReference>
<evidence type="ECO:0000313" key="2">
    <source>
        <dbReference type="EMBL" id="CAI9738889.1"/>
    </source>
</evidence>
<proteinExistence type="predicted"/>
<organism evidence="2 3">
    <name type="scientific">Octopus vulgaris</name>
    <name type="common">Common octopus</name>
    <dbReference type="NCBI Taxonomy" id="6645"/>
    <lineage>
        <taxon>Eukaryota</taxon>
        <taxon>Metazoa</taxon>
        <taxon>Spiralia</taxon>
        <taxon>Lophotrochozoa</taxon>
        <taxon>Mollusca</taxon>
        <taxon>Cephalopoda</taxon>
        <taxon>Coleoidea</taxon>
        <taxon>Octopodiformes</taxon>
        <taxon>Octopoda</taxon>
        <taxon>Incirrata</taxon>
        <taxon>Octopodidae</taxon>
        <taxon>Octopus</taxon>
    </lineage>
</organism>
<evidence type="ECO:0000313" key="3">
    <source>
        <dbReference type="Proteomes" id="UP001162480"/>
    </source>
</evidence>
<evidence type="ECO:0000256" key="1">
    <source>
        <dbReference type="SAM" id="Phobius"/>
    </source>
</evidence>
<name>A0AA36FJ30_OCTVU</name>
<dbReference type="EMBL" id="OX597835">
    <property type="protein sequence ID" value="CAI9738889.1"/>
    <property type="molecule type" value="Genomic_DNA"/>
</dbReference>
<reference evidence="2" key="1">
    <citation type="submission" date="2023-08" db="EMBL/GenBank/DDBJ databases">
        <authorList>
            <person name="Alioto T."/>
            <person name="Alioto T."/>
            <person name="Gomez Garrido J."/>
        </authorList>
    </citation>
    <scope>NUCLEOTIDE SEQUENCE</scope>
</reference>